<feature type="compositionally biased region" description="Basic and acidic residues" evidence="5">
    <location>
        <begin position="309"/>
        <end position="327"/>
    </location>
</feature>
<dbReference type="OMA" id="YDANETT"/>
<dbReference type="OrthoDB" id="2017317at2759"/>
<feature type="region of interest" description="Disordered" evidence="5">
    <location>
        <begin position="471"/>
        <end position="504"/>
    </location>
</feature>
<dbReference type="Proteomes" id="UP000016923">
    <property type="component" value="Unassembled WGS sequence"/>
</dbReference>
<feature type="compositionally biased region" description="Basic residues" evidence="5">
    <location>
        <begin position="65"/>
        <end position="81"/>
    </location>
</feature>
<dbReference type="PANTHER" id="PTHR12935:SF0">
    <property type="entry name" value="GAMMA-GLUTAMYLCYCLOTRANSFERASE"/>
    <property type="match status" value="1"/>
</dbReference>
<dbReference type="EC" id="4.3.2.9" evidence="1"/>
<dbReference type="VEuPathDB" id="FungiDB:F503_04713"/>
<dbReference type="GO" id="GO:0003839">
    <property type="term" value="F:gamma-glutamylcyclotransferase activity"/>
    <property type="evidence" value="ECO:0007669"/>
    <property type="project" value="UniProtKB-EC"/>
</dbReference>
<keyword evidence="7" id="KW-1185">Reference proteome</keyword>
<dbReference type="HOGENOM" id="CLU_030506_2_1_1"/>
<protein>
    <recommendedName>
        <fullName evidence="1">gamma-glutamylcyclotransferase</fullName>
        <ecNumber evidence="1">4.3.2.9</ecNumber>
    </recommendedName>
</protein>
<feature type="compositionally biased region" description="Polar residues" evidence="5">
    <location>
        <begin position="494"/>
        <end position="504"/>
    </location>
</feature>
<dbReference type="STRING" id="1262450.S3CD47"/>
<dbReference type="EMBL" id="KE148162">
    <property type="protein sequence ID" value="EPE04198.1"/>
    <property type="molecule type" value="Genomic_DNA"/>
</dbReference>
<evidence type="ECO:0000256" key="5">
    <source>
        <dbReference type="SAM" id="MobiDB-lite"/>
    </source>
</evidence>
<dbReference type="Gene3D" id="3.10.490.10">
    <property type="entry name" value="Gamma-glutamyl cyclotransferase-like"/>
    <property type="match status" value="2"/>
</dbReference>
<evidence type="ECO:0000256" key="2">
    <source>
        <dbReference type="ARBA" id="ARBA00023239"/>
    </source>
</evidence>
<name>S3CD47_OPHP1</name>
<dbReference type="PANTHER" id="PTHR12935">
    <property type="entry name" value="GAMMA-GLUTAMYLCYCLOTRANSFERASE"/>
    <property type="match status" value="1"/>
</dbReference>
<feature type="binding site" evidence="4">
    <location>
        <begin position="124"/>
        <end position="129"/>
    </location>
    <ligand>
        <name>substrate</name>
    </ligand>
</feature>
<proteinExistence type="predicted"/>
<accession>S3CD47</accession>
<evidence type="ECO:0000313" key="7">
    <source>
        <dbReference type="Proteomes" id="UP000016923"/>
    </source>
</evidence>
<keyword evidence="2" id="KW-0456">Lyase</keyword>
<dbReference type="InterPro" id="IPR017939">
    <property type="entry name" value="G-Glutamylcylcotransferase"/>
</dbReference>
<evidence type="ECO:0000313" key="6">
    <source>
        <dbReference type="EMBL" id="EPE04198.1"/>
    </source>
</evidence>
<evidence type="ECO:0000256" key="1">
    <source>
        <dbReference type="ARBA" id="ARBA00012346"/>
    </source>
</evidence>
<organism evidence="6 7">
    <name type="scientific">Ophiostoma piceae (strain UAMH 11346)</name>
    <name type="common">Sap stain fungus</name>
    <dbReference type="NCBI Taxonomy" id="1262450"/>
    <lineage>
        <taxon>Eukaryota</taxon>
        <taxon>Fungi</taxon>
        <taxon>Dikarya</taxon>
        <taxon>Ascomycota</taxon>
        <taxon>Pezizomycotina</taxon>
        <taxon>Sordariomycetes</taxon>
        <taxon>Sordariomycetidae</taxon>
        <taxon>Ophiostomatales</taxon>
        <taxon>Ophiostomataceae</taxon>
        <taxon>Ophiostoma</taxon>
    </lineage>
</organism>
<evidence type="ECO:0000256" key="4">
    <source>
        <dbReference type="PIRSR" id="PIRSR617939-2"/>
    </source>
</evidence>
<gene>
    <name evidence="6" type="ORF">F503_04713</name>
</gene>
<reference evidence="6 7" key="1">
    <citation type="journal article" date="2013" name="BMC Genomics">
        <title>The genome and transcriptome of the pine saprophyte Ophiostoma piceae, and a comparison with the bark beetle-associated pine pathogen Grosmannia clavigera.</title>
        <authorList>
            <person name="Haridas S."/>
            <person name="Wang Y."/>
            <person name="Lim L."/>
            <person name="Massoumi Alamouti S."/>
            <person name="Jackman S."/>
            <person name="Docking R."/>
            <person name="Robertson G."/>
            <person name="Birol I."/>
            <person name="Bohlmann J."/>
            <person name="Breuil C."/>
        </authorList>
    </citation>
    <scope>NUCLEOTIDE SEQUENCE [LARGE SCALE GENOMIC DNA]</scope>
    <source>
        <strain evidence="6 7">UAMH 11346</strain>
    </source>
</reference>
<evidence type="ECO:0000256" key="3">
    <source>
        <dbReference type="PIRSR" id="PIRSR617939-1"/>
    </source>
</evidence>
<feature type="region of interest" description="Disordered" evidence="5">
    <location>
        <begin position="64"/>
        <end position="84"/>
    </location>
</feature>
<dbReference type="AlphaFoldDB" id="S3CD47"/>
<feature type="region of interest" description="Disordered" evidence="5">
    <location>
        <begin position="300"/>
        <end position="338"/>
    </location>
</feature>
<feature type="active site" description="Proton acceptor" evidence="3">
    <location>
        <position position="257"/>
    </location>
</feature>
<dbReference type="eggNOG" id="ENOG502S329">
    <property type="taxonomic scope" value="Eukaryota"/>
</dbReference>
<sequence length="504" mass="55233">MDSRNGDVVIDMGDDWSCTDADTHADTHAMDMPTLRPETENAPPIEPAATASFWSALWSSTSKQHAVKQKPSRKPIRKRLPRTSDARIAEAVPAVCPDGPILASKLGRKRLTTDTTPGNGTVLYLAYGSNMAAKTFQGTRGIKPLSAVPVSAPTLRLTFDLPGLPYREPCFANTAVRKLPKVPKRPDIPDIPDIPDVPDVPDIPVPQPPSTGPINPPFGGRHFQNKAASRRPIWSGPLYGVVYEVTAEDYATIIATEGGGASYQEVVVPCVAEQPRMGVPERPIQPPSAFLAKTLWAPQLPSDDQGEAEGGKREGKRGKVERGLNEKEGDDDDDDEPTWKDVIKQKWDDAVSAVIKFSAGRMRADPEYAQPSARYLGLLTTGAAEHELPDLYQEWLASLAPYEVTHWRQHLGALCLLFMSLPFLFLIVSSKYLKLENGRMPVWAQVASGAAMHGLWVVYDHVLLPIFGDGEHTEEEEEDSQRSAQRSAHGYDANETTPLTRQLG</sequence>